<dbReference type="EMBL" id="JAZBJZ010000122">
    <property type="protein sequence ID" value="MEE3719280.1"/>
    <property type="molecule type" value="Genomic_DNA"/>
</dbReference>
<name>A0AAW9Q7T1_9CYAN</name>
<dbReference type="NCBIfam" id="TIGR04042">
    <property type="entry name" value="MSMEG_0570_fam"/>
    <property type="match status" value="1"/>
</dbReference>
<reference evidence="1" key="1">
    <citation type="submission" date="2024-01" db="EMBL/GenBank/DDBJ databases">
        <title>Bank of Algae and Cyanobacteria of the Azores (BACA) strain genomes.</title>
        <authorList>
            <person name="Luz R."/>
            <person name="Cordeiro R."/>
            <person name="Fonseca A."/>
            <person name="Goncalves V."/>
        </authorList>
    </citation>
    <scope>NUCLEOTIDE SEQUENCE</scope>
    <source>
        <strain evidence="1">BACA0141</strain>
    </source>
</reference>
<evidence type="ECO:0000313" key="2">
    <source>
        <dbReference type="Proteomes" id="UP001333818"/>
    </source>
</evidence>
<dbReference type="Proteomes" id="UP001333818">
    <property type="component" value="Unassembled WGS sequence"/>
</dbReference>
<protein>
    <submittedName>
        <fullName evidence="1">MSMEG_0570 family nitrogen starvation response protein</fullName>
    </submittedName>
</protein>
<evidence type="ECO:0000313" key="1">
    <source>
        <dbReference type="EMBL" id="MEE3719280.1"/>
    </source>
</evidence>
<comment type="caution">
    <text evidence="1">The sequence shown here is derived from an EMBL/GenBank/DDBJ whole genome shotgun (WGS) entry which is preliminary data.</text>
</comment>
<gene>
    <name evidence="1" type="ORF">V2H45_21280</name>
</gene>
<proteinExistence type="predicted"/>
<accession>A0AAW9Q7T1</accession>
<sequence>MPEINFQIAWPDGSEETCYSPSLVVKEYFSQDGDYDLADFVERARTALNIASDRVKAKYGRPCGLAIGQLQAIELKAAKYSSLLDPKVKFIRFIE</sequence>
<dbReference type="RefSeq" id="WP_330485716.1">
    <property type="nucleotide sequence ID" value="NZ_JAZBJZ010000122.1"/>
</dbReference>
<organism evidence="1 2">
    <name type="scientific">Tumidithrix elongata BACA0141</name>
    <dbReference type="NCBI Taxonomy" id="2716417"/>
    <lineage>
        <taxon>Bacteria</taxon>
        <taxon>Bacillati</taxon>
        <taxon>Cyanobacteriota</taxon>
        <taxon>Cyanophyceae</taxon>
        <taxon>Pseudanabaenales</taxon>
        <taxon>Pseudanabaenaceae</taxon>
        <taxon>Tumidithrix</taxon>
        <taxon>Tumidithrix elongata</taxon>
    </lineage>
</organism>
<dbReference type="AlphaFoldDB" id="A0AAW9Q7T1"/>
<keyword evidence="2" id="KW-1185">Reference proteome</keyword>
<dbReference type="InterPro" id="IPR023846">
    <property type="entry name" value="CHP04042_MSMEG0570"/>
</dbReference>